<proteinExistence type="predicted"/>
<dbReference type="KEGG" id="ote:Oter_2879"/>
<accession>B1ZXA8</accession>
<dbReference type="HOGENOM" id="CLU_2650934_0_0_0"/>
<dbReference type="AlphaFoldDB" id="B1ZXA8"/>
<organism evidence="1 2">
    <name type="scientific">Opitutus terrae (strain DSM 11246 / JCM 15787 / PB90-1)</name>
    <dbReference type="NCBI Taxonomy" id="452637"/>
    <lineage>
        <taxon>Bacteria</taxon>
        <taxon>Pseudomonadati</taxon>
        <taxon>Verrucomicrobiota</taxon>
        <taxon>Opitutia</taxon>
        <taxon>Opitutales</taxon>
        <taxon>Opitutaceae</taxon>
        <taxon>Opitutus</taxon>
    </lineage>
</organism>
<evidence type="ECO:0000313" key="1">
    <source>
        <dbReference type="EMBL" id="ACB76160.1"/>
    </source>
</evidence>
<gene>
    <name evidence="1" type="ordered locus">Oter_2879</name>
</gene>
<protein>
    <submittedName>
        <fullName evidence="1">Uncharacterized protein</fullName>
    </submittedName>
</protein>
<keyword evidence="2" id="KW-1185">Reference proteome</keyword>
<evidence type="ECO:0000313" key="2">
    <source>
        <dbReference type="Proteomes" id="UP000007013"/>
    </source>
</evidence>
<name>B1ZXA8_OPITP</name>
<sequence length="76" mass="8268">MSIKAITKNENVETLHEPRATVQPNADVACEECAALGAFVFDGIALCVRCYAEKGSCCPEFGKDDPWVRRDFTAAS</sequence>
<reference evidence="1 2" key="1">
    <citation type="journal article" date="2011" name="J. Bacteriol.">
        <title>Genome sequence of the verrucomicrobium Opitutus terrae PB90-1, an abundant inhabitant of rice paddy soil ecosystems.</title>
        <authorList>
            <person name="van Passel M.W."/>
            <person name="Kant R."/>
            <person name="Palva A."/>
            <person name="Copeland A."/>
            <person name="Lucas S."/>
            <person name="Lapidus A."/>
            <person name="Glavina del Rio T."/>
            <person name="Pitluck S."/>
            <person name="Goltsman E."/>
            <person name="Clum A."/>
            <person name="Sun H."/>
            <person name="Schmutz J."/>
            <person name="Larimer F.W."/>
            <person name="Land M.L."/>
            <person name="Hauser L."/>
            <person name="Kyrpides N."/>
            <person name="Mikhailova N."/>
            <person name="Richardson P.P."/>
            <person name="Janssen P.H."/>
            <person name="de Vos W.M."/>
            <person name="Smidt H."/>
        </authorList>
    </citation>
    <scope>NUCLEOTIDE SEQUENCE [LARGE SCALE GENOMIC DNA]</scope>
    <source>
        <strain evidence="2">DSM 11246 / JCM 15787 / PB90-1</strain>
    </source>
</reference>
<dbReference type="EMBL" id="CP001032">
    <property type="protein sequence ID" value="ACB76160.1"/>
    <property type="molecule type" value="Genomic_DNA"/>
</dbReference>
<dbReference type="Proteomes" id="UP000007013">
    <property type="component" value="Chromosome"/>
</dbReference>